<reference evidence="1 2" key="1">
    <citation type="journal article" date="2018" name="Sci. Rep.">
        <title>Comparative analysis of the Pocillopora damicornis genome highlights role of immune system in coral evolution.</title>
        <authorList>
            <person name="Cunning R."/>
            <person name="Bay R.A."/>
            <person name="Gillette P."/>
            <person name="Baker A.C."/>
            <person name="Traylor-Knowles N."/>
        </authorList>
    </citation>
    <scope>NUCLEOTIDE SEQUENCE [LARGE SCALE GENOMIC DNA]</scope>
    <source>
        <strain evidence="1">RSMAS</strain>
        <tissue evidence="1">Whole animal</tissue>
    </source>
</reference>
<evidence type="ECO:0000313" key="1">
    <source>
        <dbReference type="EMBL" id="RMX60138.1"/>
    </source>
</evidence>
<keyword evidence="2" id="KW-1185">Reference proteome</keyword>
<proteinExistence type="predicted"/>
<gene>
    <name evidence="1" type="ORF">pdam_00010126</name>
</gene>
<comment type="caution">
    <text evidence="1">The sequence shown here is derived from an EMBL/GenBank/DDBJ whole genome shotgun (WGS) entry which is preliminary data.</text>
</comment>
<dbReference type="EMBL" id="RCHS01000228">
    <property type="protein sequence ID" value="RMX60138.1"/>
    <property type="molecule type" value="Genomic_DNA"/>
</dbReference>
<name>A0A3M6V3J6_POCDA</name>
<protein>
    <submittedName>
        <fullName evidence="1">Uncharacterized protein</fullName>
    </submittedName>
</protein>
<sequence>MSAFPSVAVMDDAMFKATKIENLDLILAVWRYLFLNNKARCLSTLTMVIVAHENPVKTALKKNEIYSLIRHRSHRW</sequence>
<organism evidence="1 2">
    <name type="scientific">Pocillopora damicornis</name>
    <name type="common">Cauliflower coral</name>
    <name type="synonym">Millepora damicornis</name>
    <dbReference type="NCBI Taxonomy" id="46731"/>
    <lineage>
        <taxon>Eukaryota</taxon>
        <taxon>Metazoa</taxon>
        <taxon>Cnidaria</taxon>
        <taxon>Anthozoa</taxon>
        <taxon>Hexacorallia</taxon>
        <taxon>Scleractinia</taxon>
        <taxon>Astrocoeniina</taxon>
        <taxon>Pocilloporidae</taxon>
        <taxon>Pocillopora</taxon>
    </lineage>
</organism>
<dbReference type="Proteomes" id="UP000275408">
    <property type="component" value="Unassembled WGS sequence"/>
</dbReference>
<dbReference type="AlphaFoldDB" id="A0A3M6V3J6"/>
<accession>A0A3M6V3J6</accession>
<evidence type="ECO:0000313" key="2">
    <source>
        <dbReference type="Proteomes" id="UP000275408"/>
    </source>
</evidence>